<feature type="compositionally biased region" description="Basic residues" evidence="1">
    <location>
        <begin position="59"/>
        <end position="75"/>
    </location>
</feature>
<protein>
    <submittedName>
        <fullName evidence="2">Uncharacterized protein</fullName>
    </submittedName>
</protein>
<dbReference type="Proteomes" id="UP000002630">
    <property type="component" value="Unassembled WGS sequence"/>
</dbReference>
<feature type="compositionally biased region" description="Low complexity" evidence="1">
    <location>
        <begin position="82"/>
        <end position="96"/>
    </location>
</feature>
<proteinExistence type="predicted"/>
<feature type="compositionally biased region" description="Polar residues" evidence="1">
    <location>
        <begin position="113"/>
        <end position="122"/>
    </location>
</feature>
<evidence type="ECO:0000256" key="1">
    <source>
        <dbReference type="SAM" id="MobiDB-lite"/>
    </source>
</evidence>
<organism evidence="2 3">
    <name type="scientific">Ectocarpus siliculosus</name>
    <name type="common">Brown alga</name>
    <name type="synonym">Conferva siliculosa</name>
    <dbReference type="NCBI Taxonomy" id="2880"/>
    <lineage>
        <taxon>Eukaryota</taxon>
        <taxon>Sar</taxon>
        <taxon>Stramenopiles</taxon>
        <taxon>Ochrophyta</taxon>
        <taxon>PX clade</taxon>
        <taxon>Phaeophyceae</taxon>
        <taxon>Ectocarpales</taxon>
        <taxon>Ectocarpaceae</taxon>
        <taxon>Ectocarpus</taxon>
    </lineage>
</organism>
<feature type="region of interest" description="Disordered" evidence="1">
    <location>
        <begin position="46"/>
        <end position="172"/>
    </location>
</feature>
<dbReference type="AlphaFoldDB" id="D7G7X2"/>
<reference evidence="2 3" key="1">
    <citation type="journal article" date="2010" name="Nature">
        <title>The Ectocarpus genome and the independent evolution of multicellularity in brown algae.</title>
        <authorList>
            <person name="Cock J.M."/>
            <person name="Sterck L."/>
            <person name="Rouze P."/>
            <person name="Scornet D."/>
            <person name="Allen A.E."/>
            <person name="Amoutzias G."/>
            <person name="Anthouard V."/>
            <person name="Artiguenave F."/>
            <person name="Aury J.M."/>
            <person name="Badger J.H."/>
            <person name="Beszteri B."/>
            <person name="Billiau K."/>
            <person name="Bonnet E."/>
            <person name="Bothwell J.H."/>
            <person name="Bowler C."/>
            <person name="Boyen C."/>
            <person name="Brownlee C."/>
            <person name="Carrano C.J."/>
            <person name="Charrier B."/>
            <person name="Cho G.Y."/>
            <person name="Coelho S.M."/>
            <person name="Collen J."/>
            <person name="Corre E."/>
            <person name="Da Silva C."/>
            <person name="Delage L."/>
            <person name="Delaroque N."/>
            <person name="Dittami S.M."/>
            <person name="Doulbeau S."/>
            <person name="Elias M."/>
            <person name="Farnham G."/>
            <person name="Gachon C.M."/>
            <person name="Gschloessl B."/>
            <person name="Heesch S."/>
            <person name="Jabbari K."/>
            <person name="Jubin C."/>
            <person name="Kawai H."/>
            <person name="Kimura K."/>
            <person name="Kloareg B."/>
            <person name="Kupper F.C."/>
            <person name="Lang D."/>
            <person name="Le Bail A."/>
            <person name="Leblanc C."/>
            <person name="Lerouge P."/>
            <person name="Lohr M."/>
            <person name="Lopez P.J."/>
            <person name="Martens C."/>
            <person name="Maumus F."/>
            <person name="Michel G."/>
            <person name="Miranda-Saavedra D."/>
            <person name="Morales J."/>
            <person name="Moreau H."/>
            <person name="Motomura T."/>
            <person name="Nagasato C."/>
            <person name="Napoli C.A."/>
            <person name="Nelson D.R."/>
            <person name="Nyvall-Collen P."/>
            <person name="Peters A.F."/>
            <person name="Pommier C."/>
            <person name="Potin P."/>
            <person name="Poulain J."/>
            <person name="Quesneville H."/>
            <person name="Read B."/>
            <person name="Rensing S.A."/>
            <person name="Ritter A."/>
            <person name="Rousvoal S."/>
            <person name="Samanta M."/>
            <person name="Samson G."/>
            <person name="Schroeder D.C."/>
            <person name="Segurens B."/>
            <person name="Strittmatter M."/>
            <person name="Tonon T."/>
            <person name="Tregear J.W."/>
            <person name="Valentin K."/>
            <person name="von Dassow P."/>
            <person name="Yamagishi T."/>
            <person name="Van de Peer Y."/>
            <person name="Wincker P."/>
        </authorList>
    </citation>
    <scope>NUCLEOTIDE SEQUENCE [LARGE SCALE GENOMIC DNA]</scope>
    <source>
        <strain evidence="3">Ec32 / CCAP1310/4</strain>
    </source>
</reference>
<accession>D7G7X2</accession>
<dbReference type="InParanoid" id="D7G7X2"/>
<evidence type="ECO:0000313" key="2">
    <source>
        <dbReference type="EMBL" id="CBJ34005.1"/>
    </source>
</evidence>
<sequence length="172" mass="18742">MQTRQVTLDGTQHAKLVDDVAAKVYGLIEPRLMAMAKYIVGTVSATKPAATPPDPTPIRRSKKAPSKSSRSKKHREIPSPSPSSTDPSSSSSDAETPSPPKKHKRGRPRKQTLAATDINQQAVPRAAAHRLPLTPCKRLPTHTTARPPAFMQHPAYHPRQRRVSYPKTPAAA</sequence>
<keyword evidence="3" id="KW-1185">Reference proteome</keyword>
<feature type="compositionally biased region" description="Basic residues" evidence="1">
    <location>
        <begin position="100"/>
        <end position="110"/>
    </location>
</feature>
<name>D7G7X2_ECTSI</name>
<evidence type="ECO:0000313" key="3">
    <source>
        <dbReference type="Proteomes" id="UP000002630"/>
    </source>
</evidence>
<dbReference type="EMBL" id="FN649760">
    <property type="protein sequence ID" value="CBJ34005.1"/>
    <property type="molecule type" value="Genomic_DNA"/>
</dbReference>
<dbReference type="OrthoDB" id="232423at2759"/>
<gene>
    <name evidence="2" type="ORF">Esi_0854_0001</name>
</gene>